<gene>
    <name evidence="1" type="ORF">BKK80_09135</name>
</gene>
<name>A0ABN4TKE1_9BURK</name>
<proteinExistence type="predicted"/>
<dbReference type="RefSeq" id="WP_071069165.1">
    <property type="nucleotide sequence ID" value="NZ_CP017754.1"/>
</dbReference>
<dbReference type="EMBL" id="CP017754">
    <property type="protein sequence ID" value="AOZ05975.1"/>
    <property type="molecule type" value="Genomic_DNA"/>
</dbReference>
<dbReference type="Proteomes" id="UP000177515">
    <property type="component" value="Chromosome 1"/>
</dbReference>
<evidence type="ECO:0008006" key="3">
    <source>
        <dbReference type="Google" id="ProtNLM"/>
    </source>
</evidence>
<reference evidence="1 2" key="1">
    <citation type="submission" date="2016-10" db="EMBL/GenBank/DDBJ databases">
        <title>Complete genome sequences of three Cupriavidus strains isolated from various Malaysian environments.</title>
        <authorList>
            <person name="Abdullah A.A.-A."/>
            <person name="Shafie N.A.H."/>
            <person name="Lau N.S."/>
        </authorList>
    </citation>
    <scope>NUCLEOTIDE SEQUENCE [LARGE SCALE GENOMIC DNA]</scope>
    <source>
        <strain evidence="1 2">USMAA1020</strain>
    </source>
</reference>
<keyword evidence="2" id="KW-1185">Reference proteome</keyword>
<evidence type="ECO:0000313" key="2">
    <source>
        <dbReference type="Proteomes" id="UP000177515"/>
    </source>
</evidence>
<accession>A0ABN4TKE1</accession>
<evidence type="ECO:0000313" key="1">
    <source>
        <dbReference type="EMBL" id="AOZ05975.1"/>
    </source>
</evidence>
<protein>
    <recommendedName>
        <fullName evidence="3">DUF2514 family protein</fullName>
    </recommendedName>
</protein>
<sequence length="133" mass="13563">MAGNTSARGYLAVAAAGVVLGAMAAAGWYGPQLGAANQAKAAAVERAGQLQGANERCAGDVDRANGAVAALRREAEERARHAASEVAAAAGRARMAEARAADLARRPPAKPDDLCGSLDELLTQAINERRDGR</sequence>
<organism evidence="1 2">
    <name type="scientific">Cupriavidus malaysiensis</name>
    <dbReference type="NCBI Taxonomy" id="367825"/>
    <lineage>
        <taxon>Bacteria</taxon>
        <taxon>Pseudomonadati</taxon>
        <taxon>Pseudomonadota</taxon>
        <taxon>Betaproteobacteria</taxon>
        <taxon>Burkholderiales</taxon>
        <taxon>Burkholderiaceae</taxon>
        <taxon>Cupriavidus</taxon>
    </lineage>
</organism>